<dbReference type="GO" id="GO:0005840">
    <property type="term" value="C:ribosome"/>
    <property type="evidence" value="ECO:0007669"/>
    <property type="project" value="UniProtKB-KW"/>
</dbReference>
<gene>
    <name evidence="5" type="primary">rplX</name>
    <name evidence="7" type="ORF">UT18_C0009G0021</name>
</gene>
<dbReference type="GO" id="GO:1990904">
    <property type="term" value="C:ribonucleoprotein complex"/>
    <property type="evidence" value="ECO:0007669"/>
    <property type="project" value="UniProtKB-KW"/>
</dbReference>
<dbReference type="Pfam" id="PF00467">
    <property type="entry name" value="KOW"/>
    <property type="match status" value="1"/>
</dbReference>
<dbReference type="PATRIC" id="fig|1618345.3.peg.559"/>
<dbReference type="AlphaFoldDB" id="A0A0G0M2S8"/>
<sequence length="101" mass="10780">MKVKKGDNILVTVGKDKGKTGKVMQVLPSDAAVIVEGINIKKKAVKASTKIPAGGIIEVTKSIDSSNLAVVCPRCNKPARMGYTEIKGGKVRICKRCKEKI</sequence>
<organism evidence="7 8">
    <name type="scientific">candidate division CPR2 bacterium GW2011_GWC2_39_10</name>
    <dbReference type="NCBI Taxonomy" id="1618345"/>
    <lineage>
        <taxon>Bacteria</taxon>
        <taxon>Bacteria division CPR2</taxon>
    </lineage>
</organism>
<accession>A0A0G0M2S8</accession>
<dbReference type="InterPro" id="IPR005824">
    <property type="entry name" value="KOW"/>
</dbReference>
<dbReference type="NCBIfam" id="TIGR01079">
    <property type="entry name" value="rplX_bact"/>
    <property type="match status" value="1"/>
</dbReference>
<proteinExistence type="inferred from homology"/>
<evidence type="ECO:0000256" key="1">
    <source>
        <dbReference type="ARBA" id="ARBA00010618"/>
    </source>
</evidence>
<dbReference type="GO" id="GO:0003735">
    <property type="term" value="F:structural constituent of ribosome"/>
    <property type="evidence" value="ECO:0007669"/>
    <property type="project" value="InterPro"/>
</dbReference>
<dbReference type="PANTHER" id="PTHR12903">
    <property type="entry name" value="MITOCHONDRIAL RIBOSOMAL PROTEIN L24"/>
    <property type="match status" value="1"/>
</dbReference>
<name>A0A0G0M2S8_UNCC2</name>
<evidence type="ECO:0000256" key="5">
    <source>
        <dbReference type="HAMAP-Rule" id="MF_01326"/>
    </source>
</evidence>
<dbReference type="SUPFAM" id="SSF50104">
    <property type="entry name" value="Translation proteins SH3-like domain"/>
    <property type="match status" value="1"/>
</dbReference>
<evidence type="ECO:0000259" key="6">
    <source>
        <dbReference type="SMART" id="SM00739"/>
    </source>
</evidence>
<dbReference type="Pfam" id="PF17136">
    <property type="entry name" value="ribosomal_L24"/>
    <property type="match status" value="1"/>
</dbReference>
<dbReference type="InterPro" id="IPR041988">
    <property type="entry name" value="Ribosomal_uL24_KOW"/>
</dbReference>
<keyword evidence="3 5" id="KW-0687">Ribonucleoprotein</keyword>
<dbReference type="Proteomes" id="UP000034207">
    <property type="component" value="Unassembled WGS sequence"/>
</dbReference>
<dbReference type="STRING" id="1618345.UT18_C0009G0021"/>
<comment type="subunit">
    <text evidence="5">Part of the 50S ribosomal subunit.</text>
</comment>
<dbReference type="HAMAP" id="MF_01326_B">
    <property type="entry name" value="Ribosomal_uL24_B"/>
    <property type="match status" value="1"/>
</dbReference>
<comment type="function">
    <text evidence="5">One of two assembly initiator proteins, it binds directly to the 5'-end of the 23S rRNA, where it nucleates assembly of the 50S subunit.</text>
</comment>
<dbReference type="SMART" id="SM00739">
    <property type="entry name" value="KOW"/>
    <property type="match status" value="1"/>
</dbReference>
<evidence type="ECO:0000256" key="4">
    <source>
        <dbReference type="ARBA" id="ARBA00035206"/>
    </source>
</evidence>
<evidence type="ECO:0000313" key="7">
    <source>
        <dbReference type="EMBL" id="KKQ94610.1"/>
    </source>
</evidence>
<comment type="function">
    <text evidence="5">One of the proteins that surrounds the polypeptide exit tunnel on the outside of the subunit.</text>
</comment>
<evidence type="ECO:0000256" key="2">
    <source>
        <dbReference type="ARBA" id="ARBA00022980"/>
    </source>
</evidence>
<dbReference type="InterPro" id="IPR057264">
    <property type="entry name" value="Ribosomal_uL24_C"/>
</dbReference>
<keyword evidence="5" id="KW-0694">RNA-binding</keyword>
<dbReference type="InterPro" id="IPR008991">
    <property type="entry name" value="Translation_prot_SH3-like_sf"/>
</dbReference>
<dbReference type="GO" id="GO:0019843">
    <property type="term" value="F:rRNA binding"/>
    <property type="evidence" value="ECO:0007669"/>
    <property type="project" value="UniProtKB-UniRule"/>
</dbReference>
<evidence type="ECO:0000313" key="8">
    <source>
        <dbReference type="Proteomes" id="UP000034207"/>
    </source>
</evidence>
<evidence type="ECO:0000256" key="3">
    <source>
        <dbReference type="ARBA" id="ARBA00023274"/>
    </source>
</evidence>
<dbReference type="CDD" id="cd06089">
    <property type="entry name" value="KOW_RPL26"/>
    <property type="match status" value="1"/>
</dbReference>
<dbReference type="InterPro" id="IPR003256">
    <property type="entry name" value="Ribosomal_uL24"/>
</dbReference>
<keyword evidence="2 5" id="KW-0689">Ribosomal protein</keyword>
<dbReference type="GO" id="GO:0006412">
    <property type="term" value="P:translation"/>
    <property type="evidence" value="ECO:0007669"/>
    <property type="project" value="UniProtKB-UniRule"/>
</dbReference>
<protein>
    <recommendedName>
        <fullName evidence="4 5">Large ribosomal subunit protein uL24</fullName>
    </recommendedName>
</protein>
<reference evidence="7" key="1">
    <citation type="journal article" date="2015" name="Nature">
        <title>rRNA introns, odd ribosomes, and small enigmatic genomes across a large radiation of phyla.</title>
        <authorList>
            <person name="Brown C.T."/>
            <person name="Hug L.A."/>
            <person name="Thomas B.C."/>
            <person name="Sharon I."/>
            <person name="Castelle C.J."/>
            <person name="Singh A."/>
            <person name="Wilkins M.J."/>
            <person name="Williams K.H."/>
            <person name="Banfield J.F."/>
        </authorList>
    </citation>
    <scope>NUCLEOTIDE SEQUENCE [LARGE SCALE GENOMIC DNA]</scope>
</reference>
<comment type="caution">
    <text evidence="7">The sequence shown here is derived from an EMBL/GenBank/DDBJ whole genome shotgun (WGS) entry which is preliminary data.</text>
</comment>
<dbReference type="EMBL" id="LBVV01000009">
    <property type="protein sequence ID" value="KKQ94610.1"/>
    <property type="molecule type" value="Genomic_DNA"/>
</dbReference>
<comment type="similarity">
    <text evidence="1 5">Belongs to the universal ribosomal protein uL24 family.</text>
</comment>
<dbReference type="Gene3D" id="2.30.30.30">
    <property type="match status" value="1"/>
</dbReference>
<dbReference type="InterPro" id="IPR014722">
    <property type="entry name" value="Rib_uL2_dom2"/>
</dbReference>
<feature type="domain" description="KOW" evidence="6">
    <location>
        <begin position="2"/>
        <end position="29"/>
    </location>
</feature>
<keyword evidence="5" id="KW-0699">rRNA-binding</keyword>